<protein>
    <submittedName>
        <fullName evidence="2">Kinase-like domain-containing protein</fullName>
    </submittedName>
</protein>
<dbReference type="GO" id="GO:0016301">
    <property type="term" value="F:kinase activity"/>
    <property type="evidence" value="ECO:0007669"/>
    <property type="project" value="UniProtKB-KW"/>
</dbReference>
<accession>A0A8H3R289</accession>
<name>A0A8H3R289_9GLOM</name>
<keyword evidence="2" id="KW-0808">Transferase</keyword>
<comment type="similarity">
    <text evidence="1">Belongs to the sel-1 family.</text>
</comment>
<keyword evidence="2" id="KW-0418">Kinase</keyword>
<proteinExistence type="inferred from homology"/>
<sequence>MFKLALCYDEKGIEKDLKKAFYLYQKAAEIGNENAMVLLAICYYDGKGTEQDLGKSFYWEQKAAEKNQAVAMFHLSLSYEYGKGIEKDLKKAFYWCQKAADSGPTVTELEYKISEWIRCINDYYKANSDGSYKYQVPSVNNNELKNDMLEFVEANNTLAQEQANVSTTIQSHLQAYYTSRNITEVLVKEDSECLEYIIED</sequence>
<dbReference type="Pfam" id="PF08238">
    <property type="entry name" value="Sel1"/>
    <property type="match status" value="3"/>
</dbReference>
<evidence type="ECO:0000313" key="3">
    <source>
        <dbReference type="Proteomes" id="UP000615446"/>
    </source>
</evidence>
<dbReference type="Proteomes" id="UP000615446">
    <property type="component" value="Unassembled WGS sequence"/>
</dbReference>
<dbReference type="Gene3D" id="1.25.40.10">
    <property type="entry name" value="Tetratricopeptide repeat domain"/>
    <property type="match status" value="1"/>
</dbReference>
<comment type="caution">
    <text evidence="2">The sequence shown here is derived from an EMBL/GenBank/DDBJ whole genome shotgun (WGS) entry which is preliminary data.</text>
</comment>
<dbReference type="AlphaFoldDB" id="A0A8H3R289"/>
<reference evidence="2" key="1">
    <citation type="submission" date="2019-10" db="EMBL/GenBank/DDBJ databases">
        <title>Conservation and host-specific expression of non-tandemly repeated heterogenous ribosome RNA gene in arbuscular mycorrhizal fungi.</title>
        <authorList>
            <person name="Maeda T."/>
            <person name="Kobayashi Y."/>
            <person name="Nakagawa T."/>
            <person name="Ezawa T."/>
            <person name="Yamaguchi K."/>
            <person name="Bino T."/>
            <person name="Nishimoto Y."/>
            <person name="Shigenobu S."/>
            <person name="Kawaguchi M."/>
        </authorList>
    </citation>
    <scope>NUCLEOTIDE SEQUENCE</scope>
    <source>
        <strain evidence="2">HR1</strain>
    </source>
</reference>
<dbReference type="SUPFAM" id="SSF81901">
    <property type="entry name" value="HCP-like"/>
    <property type="match status" value="1"/>
</dbReference>
<dbReference type="InterPro" id="IPR050767">
    <property type="entry name" value="Sel1_AlgK"/>
</dbReference>
<gene>
    <name evidence="2" type="ORF">RCL2_002418200</name>
</gene>
<organism evidence="2 3">
    <name type="scientific">Rhizophagus clarus</name>
    <dbReference type="NCBI Taxonomy" id="94130"/>
    <lineage>
        <taxon>Eukaryota</taxon>
        <taxon>Fungi</taxon>
        <taxon>Fungi incertae sedis</taxon>
        <taxon>Mucoromycota</taxon>
        <taxon>Glomeromycotina</taxon>
        <taxon>Glomeromycetes</taxon>
        <taxon>Glomerales</taxon>
        <taxon>Glomeraceae</taxon>
        <taxon>Rhizophagus</taxon>
    </lineage>
</organism>
<dbReference type="OrthoDB" id="2402420at2759"/>
<evidence type="ECO:0000256" key="1">
    <source>
        <dbReference type="ARBA" id="ARBA00038101"/>
    </source>
</evidence>
<evidence type="ECO:0000313" key="2">
    <source>
        <dbReference type="EMBL" id="GES97594.1"/>
    </source>
</evidence>
<dbReference type="InterPro" id="IPR011990">
    <property type="entry name" value="TPR-like_helical_dom_sf"/>
</dbReference>
<dbReference type="PANTHER" id="PTHR11102">
    <property type="entry name" value="SEL-1-LIKE PROTEIN"/>
    <property type="match status" value="1"/>
</dbReference>
<dbReference type="PANTHER" id="PTHR11102:SF160">
    <property type="entry name" value="ERAD-ASSOCIATED E3 UBIQUITIN-PROTEIN LIGASE COMPONENT HRD3"/>
    <property type="match status" value="1"/>
</dbReference>
<dbReference type="SMART" id="SM00671">
    <property type="entry name" value="SEL1"/>
    <property type="match status" value="3"/>
</dbReference>
<dbReference type="InterPro" id="IPR006597">
    <property type="entry name" value="Sel1-like"/>
</dbReference>
<dbReference type="EMBL" id="BLAL01000259">
    <property type="protein sequence ID" value="GES97594.1"/>
    <property type="molecule type" value="Genomic_DNA"/>
</dbReference>